<dbReference type="Pfam" id="PF09992">
    <property type="entry name" value="NAGPA"/>
    <property type="match status" value="1"/>
</dbReference>
<feature type="region of interest" description="Disordered" evidence="1">
    <location>
        <begin position="68"/>
        <end position="87"/>
    </location>
</feature>
<evidence type="ECO:0000259" key="4">
    <source>
        <dbReference type="Pfam" id="PF09992"/>
    </source>
</evidence>
<dbReference type="PANTHER" id="PTHR40446">
    <property type="entry name" value="N-ACETYLGLUCOSAMINE-1-PHOSPHODIESTER ALPHA-N-ACETYLGLUCOSAMINIDASE"/>
    <property type="match status" value="1"/>
</dbReference>
<evidence type="ECO:0000256" key="1">
    <source>
        <dbReference type="SAM" id="MobiDB-lite"/>
    </source>
</evidence>
<dbReference type="GeneID" id="101704527"/>
<gene>
    <name evidence="6" type="primary">Nagpa</name>
</gene>
<evidence type="ECO:0000313" key="5">
    <source>
        <dbReference type="Proteomes" id="UP000694906"/>
    </source>
</evidence>
<reference evidence="6" key="1">
    <citation type="submission" date="2025-08" db="UniProtKB">
        <authorList>
            <consortium name="RefSeq"/>
        </authorList>
    </citation>
    <scope>IDENTIFICATION</scope>
</reference>
<keyword evidence="2" id="KW-1133">Transmembrane helix</keyword>
<dbReference type="PANTHER" id="PTHR40446:SF2">
    <property type="entry name" value="N-ACETYLGLUCOSAMINE-1-PHOSPHODIESTER ALPHA-N-ACETYLGLUCOSAMINIDASE"/>
    <property type="match status" value="1"/>
</dbReference>
<feature type="chain" id="PRO_5043623948" evidence="3">
    <location>
        <begin position="41"/>
        <end position="492"/>
    </location>
</feature>
<accession>A0AAX6RVF0</accession>
<dbReference type="Proteomes" id="UP000694906">
    <property type="component" value="Unplaced"/>
</dbReference>
<feature type="domain" description="Phosphodiester glycosidase" evidence="4">
    <location>
        <begin position="148"/>
        <end position="280"/>
    </location>
</feature>
<dbReference type="InterPro" id="IPR018711">
    <property type="entry name" value="NAGPA"/>
</dbReference>
<dbReference type="RefSeq" id="XP_021100085.1">
    <property type="nucleotide sequence ID" value="XM_021244426.1"/>
</dbReference>
<evidence type="ECO:0000256" key="3">
    <source>
        <dbReference type="SAM" id="SignalP"/>
    </source>
</evidence>
<keyword evidence="2" id="KW-0812">Transmembrane</keyword>
<keyword evidence="5" id="KW-1185">Reference proteome</keyword>
<protein>
    <submittedName>
        <fullName evidence="6">N-acetylglucosamine-1-phosphodiester alpha-N-acetylglucosaminidase isoform X4</fullName>
    </submittedName>
</protein>
<feature type="transmembrane region" description="Helical" evidence="2">
    <location>
        <begin position="426"/>
        <end position="449"/>
    </location>
</feature>
<dbReference type="AlphaFoldDB" id="A0AAX6RVF0"/>
<dbReference type="CTD" id="51172"/>
<dbReference type="GO" id="GO:0033299">
    <property type="term" value="P:secretion of lysosomal enzymes"/>
    <property type="evidence" value="ECO:0007669"/>
    <property type="project" value="TreeGrafter"/>
</dbReference>
<sequence length="492" mass="53781">MESREKDPRDRRPNSNMAAPTRLGLLFLLALLGFLEEASGGIGEGASRDDDLLLPYPRARLRPARDCTPVRTGSLKHESWPQHLTTPGAGRPVVRTFVSHFGGRAVSGHLTRAVAPLRTFSVLEPGSPGGCSQKRRATVEETARGPACQVAQNGGFFRMNTGECLGNVVSDGRLGDFQEQQSTTAALSCRPRQLPRRGGGYLSEEEVLDTENPFVQLLSGVVWLIRNGSIYINESQAAECDETQETGSFSKFVNVMSARTAVGHDRDGQLVLFHADGQTEQRGQDNMWRCPRHVSTVVCVHEPRCQPPDCSGHGTCVEGHCKCEGHFWRGAACSELDCGPANCSGHGLCTEAGCRCNTGWMGSNCSEECPLGWYGPGCQRPCQCEHHCPCDPQTGNCSTSQVKQCLQPSEVTPRAGELSFFTRTTWLALTLTLVFLLLLSTAANVYLLLGSRAERNRHLDGDYVYHPLQEMNGELLATEKEQPGNTHHPFKD</sequence>
<name>A0AAX6RVF0_HETGA</name>
<proteinExistence type="predicted"/>
<organism evidence="5 6">
    <name type="scientific">Heterocephalus glaber</name>
    <name type="common">Naked mole rat</name>
    <dbReference type="NCBI Taxonomy" id="10181"/>
    <lineage>
        <taxon>Eukaryota</taxon>
        <taxon>Metazoa</taxon>
        <taxon>Chordata</taxon>
        <taxon>Craniata</taxon>
        <taxon>Vertebrata</taxon>
        <taxon>Euteleostomi</taxon>
        <taxon>Mammalia</taxon>
        <taxon>Eutheria</taxon>
        <taxon>Euarchontoglires</taxon>
        <taxon>Glires</taxon>
        <taxon>Rodentia</taxon>
        <taxon>Hystricomorpha</taxon>
        <taxon>Bathyergidae</taxon>
        <taxon>Heterocephalus</taxon>
    </lineage>
</organism>
<evidence type="ECO:0000256" key="2">
    <source>
        <dbReference type="SAM" id="Phobius"/>
    </source>
</evidence>
<feature type="signal peptide" evidence="3">
    <location>
        <begin position="1"/>
        <end position="40"/>
    </location>
</feature>
<keyword evidence="3" id="KW-0732">Signal</keyword>
<evidence type="ECO:0000313" key="6">
    <source>
        <dbReference type="RefSeq" id="XP_021100085.1"/>
    </source>
</evidence>
<keyword evidence="2" id="KW-0472">Membrane</keyword>
<dbReference type="Gene3D" id="2.170.300.10">
    <property type="entry name" value="Tie2 ligand-binding domain superfamily"/>
    <property type="match status" value="1"/>
</dbReference>